<reference evidence="1 2" key="1">
    <citation type="journal article" date="2021" name="Microorganisms">
        <title>Dual Inhibition of Salmonella enterica and Clostridium perfringens by New Probiotic Candidates Isolated from Chicken Intestinal Mucosa.</title>
        <authorList>
            <person name="Lone A."/>
            <person name="Mottawea W."/>
            <person name="Ait Chait Y."/>
            <person name="Hammami R."/>
        </authorList>
    </citation>
    <scope>NUCLEOTIDE SEQUENCE [LARGE SCALE GENOMIC DNA]</scope>
    <source>
        <strain evidence="1 2">A12</strain>
    </source>
</reference>
<keyword evidence="2" id="KW-1185">Reference proteome</keyword>
<dbReference type="Proteomes" id="UP000640912">
    <property type="component" value="Unassembled WGS sequence"/>
</dbReference>
<organism evidence="1 2">
    <name type="scientific">Lactobacillus kitasatonis</name>
    <dbReference type="NCBI Taxonomy" id="237446"/>
    <lineage>
        <taxon>Bacteria</taxon>
        <taxon>Bacillati</taxon>
        <taxon>Bacillota</taxon>
        <taxon>Bacilli</taxon>
        <taxon>Lactobacillales</taxon>
        <taxon>Lactobacillaceae</taxon>
        <taxon>Lactobacillus</taxon>
    </lineage>
</organism>
<sequence>MVNNIKNRSLQEEMKVMTKSNNDFEDITRLRMDFCREFGVTINDEEYFIDKVQTYGYREIIYQYLDHFIEGNSEKVRPNTTFEEIYAFYQLDQNLKNEALIDLHLFEQTFKAALIDVMELYVAQLKANKFNFYQESRLKLEDLLKEKYVMQTGRVIRRGELRSRIRRIKENYLEPFDGYNYLYSNEITTWVLIKEMSFGVACNFFFLLHHKQQAIILKRVFKNDLSLADFEKVIESMRYFRNRVAHNYSLLIIKNSDDEFLYNTVYKSLLCLKNQEPAKRMKSNFKDIINKYLEEYPKEKNYLPSLDQLKLSDLLKDDAYQNGCIDWNARG</sequence>
<protein>
    <submittedName>
        <fullName evidence="1">Abi family protein</fullName>
    </submittedName>
</protein>
<dbReference type="InterPro" id="IPR011664">
    <property type="entry name" value="Abi_system_AbiD/AbiF-like"/>
</dbReference>
<dbReference type="Pfam" id="PF07751">
    <property type="entry name" value="Abi_2"/>
    <property type="match status" value="1"/>
</dbReference>
<dbReference type="EMBL" id="JAEHNR010000027">
    <property type="protein sequence ID" value="MBL1071734.1"/>
    <property type="molecule type" value="Genomic_DNA"/>
</dbReference>
<name>A0ABS1LUQ5_9LACO</name>
<gene>
    <name evidence="1" type="ORF">JEM47_04360</name>
</gene>
<accession>A0ABS1LUQ5</accession>
<proteinExistence type="predicted"/>
<evidence type="ECO:0000313" key="1">
    <source>
        <dbReference type="EMBL" id="MBL1071734.1"/>
    </source>
</evidence>
<comment type="caution">
    <text evidence="1">The sequence shown here is derived from an EMBL/GenBank/DDBJ whole genome shotgun (WGS) entry which is preliminary data.</text>
</comment>
<evidence type="ECO:0000313" key="2">
    <source>
        <dbReference type="Proteomes" id="UP000640912"/>
    </source>
</evidence>